<organism evidence="3 4">
    <name type="scientific">Mesomycoplasma hyorhinis SK76</name>
    <dbReference type="NCBI Taxonomy" id="1118964"/>
    <lineage>
        <taxon>Bacteria</taxon>
        <taxon>Bacillati</taxon>
        <taxon>Mycoplasmatota</taxon>
        <taxon>Mycoplasmoidales</taxon>
        <taxon>Metamycoplasmataceae</taxon>
        <taxon>Mesomycoplasma</taxon>
    </lineage>
</organism>
<keyword evidence="2" id="KW-0472">Membrane</keyword>
<dbReference type="EMBL" id="CP003914">
    <property type="protein sequence ID" value="AFX74238.1"/>
    <property type="molecule type" value="Genomic_DNA"/>
</dbReference>
<sequence>MKAKNKTFLKYLFSISTLFLGISLFISCTTQENKADDQQDNKIVFATSQAKIWPLMRGMTSLVEYYNNNFKNTSNFLEVELKTSEQTKANNEDKMANILDSDLNANHSNYNLILGNKSTAFIANSHNKLLDLKDANINSDLFPQKLVQNYNKILGSSNTETLKSLPFNLNDTEAIFFNLDIMAVLFDLFQQGGGSIDENTNIYKQVLQANNKGNQLPSHSFFRALKVKNNNVFQNLVVNDDTFSLIDNAFEFSQKIFDGIEIDKTKIFEDTTDATIFSIDYTENVLYKDIISKTGKALWEEKLLKDKNQKDIVKVIKNLQDDEQVKQELLNTYQAWTNAFKQVQLVKNDNKWDSRVIESSNQNANSQNNNEQINSKTFYSVDLNISGAIREFNAAFVYMPGVGMNYSVNSPWSKYFASQTNNPASWATRNDVFVLPQATKANKNAPFEAYKDGGSSLIAIKSDNEAKNKAVVKFLDFLYNGQITNPLTNSKLSTNQYLIEKTGYFLPTKEVIKQQTIDSLTTTRTNYLKEFTKLENELKNPSLSQKDKEEIQAKLDNYDVAINNLQSGIISIESALKFISNQKIKLVPRPAHKDLGKMGNTIINQFKEATKKDKQLVLPKQEFLNKLLEDIKSIN</sequence>
<keyword evidence="2" id="KW-1133">Transmembrane helix</keyword>
<feature type="coiled-coil region" evidence="1">
    <location>
        <begin position="517"/>
        <end position="568"/>
    </location>
</feature>
<dbReference type="NCBIfam" id="NF045826">
    <property type="entry name" value="lipo_P68"/>
    <property type="match status" value="1"/>
</dbReference>
<dbReference type="KEGG" id="mhs:MOS_311"/>
<evidence type="ECO:0000256" key="2">
    <source>
        <dbReference type="SAM" id="Phobius"/>
    </source>
</evidence>
<dbReference type="RefSeq" id="WP_015084118.1">
    <property type="nucleotide sequence ID" value="NC_019552.1"/>
</dbReference>
<evidence type="ECO:0000313" key="3">
    <source>
        <dbReference type="EMBL" id="AFX74238.1"/>
    </source>
</evidence>
<dbReference type="AlphaFoldDB" id="A0AAI8FDX4"/>
<evidence type="ECO:0008006" key="5">
    <source>
        <dbReference type="Google" id="ProtNLM"/>
    </source>
</evidence>
<dbReference type="InterPro" id="IPR054825">
    <property type="entry name" value="P68-like"/>
</dbReference>
<accession>A0AAI8FDX4</accession>
<proteinExistence type="predicted"/>
<keyword evidence="1" id="KW-0175">Coiled coil</keyword>
<name>A0AAI8FDX4_MESHY</name>
<feature type="transmembrane region" description="Helical" evidence="2">
    <location>
        <begin position="7"/>
        <end position="26"/>
    </location>
</feature>
<gene>
    <name evidence="3" type="ORF">MOS_311</name>
</gene>
<reference evidence="3 4" key="1">
    <citation type="journal article" date="2013" name="Genome Announc.">
        <title>Complete Genome Sequence of Mycoplasma hyorhinis Strain SK76.</title>
        <authorList>
            <person name="Goodison S."/>
            <person name="Urquidi V."/>
            <person name="Kumar D."/>
            <person name="Reyes L."/>
            <person name="Rosser C.J."/>
        </authorList>
    </citation>
    <scope>NUCLEOTIDE SEQUENCE [LARGE SCALE GENOMIC DNA]</scope>
    <source>
        <strain evidence="3 4">SK76</strain>
    </source>
</reference>
<dbReference type="PROSITE" id="PS51257">
    <property type="entry name" value="PROKAR_LIPOPROTEIN"/>
    <property type="match status" value="1"/>
</dbReference>
<evidence type="ECO:0000256" key="1">
    <source>
        <dbReference type="SAM" id="Coils"/>
    </source>
</evidence>
<protein>
    <recommendedName>
        <fullName evidence="5">Mycoplasma lipoprotein C-terminal domain-containing protein</fullName>
    </recommendedName>
</protein>
<dbReference type="Proteomes" id="UP000009399">
    <property type="component" value="Chromosome"/>
</dbReference>
<evidence type="ECO:0000313" key="4">
    <source>
        <dbReference type="Proteomes" id="UP000009399"/>
    </source>
</evidence>
<keyword evidence="2" id="KW-0812">Transmembrane</keyword>